<feature type="domain" description="Glycosyltransferase subfamily 4-like N-terminal" evidence="1">
    <location>
        <begin position="17"/>
        <end position="217"/>
    </location>
</feature>
<comment type="caution">
    <text evidence="2">The sequence shown here is derived from an EMBL/GenBank/DDBJ whole genome shotgun (WGS) entry which is preliminary data.</text>
</comment>
<accession>A0A7C3ZQI7</accession>
<dbReference type="PANTHER" id="PTHR12526">
    <property type="entry name" value="GLYCOSYLTRANSFERASE"/>
    <property type="match status" value="1"/>
</dbReference>
<evidence type="ECO:0000259" key="1">
    <source>
        <dbReference type="Pfam" id="PF13439"/>
    </source>
</evidence>
<protein>
    <submittedName>
        <fullName evidence="2">Glycosyltransferase</fullName>
    </submittedName>
</protein>
<dbReference type="AlphaFoldDB" id="A0A7C3ZQI7"/>
<dbReference type="Pfam" id="PF13439">
    <property type="entry name" value="Glyco_transf_4"/>
    <property type="match status" value="1"/>
</dbReference>
<dbReference type="GO" id="GO:0016757">
    <property type="term" value="F:glycosyltransferase activity"/>
    <property type="evidence" value="ECO:0007669"/>
    <property type="project" value="TreeGrafter"/>
</dbReference>
<evidence type="ECO:0000313" key="2">
    <source>
        <dbReference type="EMBL" id="HGF99125.1"/>
    </source>
</evidence>
<sequence>MKILMLSATFPYPPSRGGTQVRTFNLLKYLAQRHSITLVTQREGDVTDRDVEALRSYVAELAVFPRRETVGAVGAWGKVSRFSNFLFQGTPPNVLYLYSPEMQAWVDTWVENNQGAVITSEHSVNEIYVRPHWRQKLKTVVNIHSSVYGTCKQHLDSNTSEKPTRDRLQLPLLRQYEQRYCGKFSEIVVTTDEDCRQLQDLSPQGQFSVIPNGVELEAFPYRHGDPGGHKLIFTGAMDNLPNIDAVRFLSLEVLPLVQKRYPDTTLSLVGARPGPQVQELKQLPGVTVTGAVPSVAEYLQASTVCVVPMRSGYGIKNKTLEAMAAGVPVVASDRGLEGLAVDGSSVPLRALRANRVPEYVEAISRLFEDRRLRLSLSRHARSLIETEYTWETAGFRYEQVLSRSV</sequence>
<proteinExistence type="predicted"/>
<reference evidence="2" key="1">
    <citation type="journal article" date="2020" name="mSystems">
        <title>Genome- and Community-Level Interaction Insights into Carbon Utilization and Element Cycling Functions of Hydrothermarchaeota in Hydrothermal Sediment.</title>
        <authorList>
            <person name="Zhou Z."/>
            <person name="Liu Y."/>
            <person name="Xu W."/>
            <person name="Pan J."/>
            <person name="Luo Z.H."/>
            <person name="Li M."/>
        </authorList>
    </citation>
    <scope>NUCLEOTIDE SEQUENCE [LARGE SCALE GENOMIC DNA]</scope>
    <source>
        <strain evidence="2">SpSt-374</strain>
    </source>
</reference>
<dbReference type="EMBL" id="DSPX01000002">
    <property type="protein sequence ID" value="HGF99125.1"/>
    <property type="molecule type" value="Genomic_DNA"/>
</dbReference>
<dbReference type="InterPro" id="IPR028098">
    <property type="entry name" value="Glyco_trans_4-like_N"/>
</dbReference>
<dbReference type="Gene3D" id="3.40.50.2000">
    <property type="entry name" value="Glycogen Phosphorylase B"/>
    <property type="match status" value="2"/>
</dbReference>
<dbReference type="PANTHER" id="PTHR12526:SF600">
    <property type="entry name" value="GLYCOSYL TRANSFERASE GROUP 1"/>
    <property type="match status" value="1"/>
</dbReference>
<name>A0A7C3ZQI7_9CYAN</name>
<dbReference type="Pfam" id="PF13692">
    <property type="entry name" value="Glyco_trans_1_4"/>
    <property type="match status" value="1"/>
</dbReference>
<dbReference type="SUPFAM" id="SSF53756">
    <property type="entry name" value="UDP-Glycosyltransferase/glycogen phosphorylase"/>
    <property type="match status" value="1"/>
</dbReference>
<dbReference type="CDD" id="cd03801">
    <property type="entry name" value="GT4_PimA-like"/>
    <property type="match status" value="1"/>
</dbReference>
<gene>
    <name evidence="2" type="ORF">ENR15_00215</name>
</gene>
<keyword evidence="2" id="KW-0808">Transferase</keyword>
<organism evidence="2">
    <name type="scientific">Planktothricoides sp. SpSt-374</name>
    <dbReference type="NCBI Taxonomy" id="2282167"/>
    <lineage>
        <taxon>Bacteria</taxon>
        <taxon>Bacillati</taxon>
        <taxon>Cyanobacteriota</taxon>
        <taxon>Cyanophyceae</taxon>
        <taxon>Oscillatoriophycideae</taxon>
        <taxon>Oscillatoriales</taxon>
        <taxon>Oscillatoriaceae</taxon>
        <taxon>Planktothricoides</taxon>
    </lineage>
</organism>